<protein>
    <submittedName>
        <fullName evidence="3">Endonuclease</fullName>
    </submittedName>
</protein>
<reference evidence="3 4" key="1">
    <citation type="submission" date="2019-10" db="EMBL/GenBank/DDBJ databases">
        <title>Rudanella paleaurantiibacter sp. nov., isolated from sludge.</title>
        <authorList>
            <person name="Xu S.Q."/>
        </authorList>
    </citation>
    <scope>NUCLEOTIDE SEQUENCE [LARGE SCALE GENOMIC DNA]</scope>
    <source>
        <strain evidence="3 4">HX-22-17</strain>
    </source>
</reference>
<keyword evidence="3" id="KW-0378">Hydrolase</keyword>
<dbReference type="SUPFAM" id="SSF56219">
    <property type="entry name" value="DNase I-like"/>
    <property type="match status" value="1"/>
</dbReference>
<gene>
    <name evidence="3" type="ORF">F5984_25250</name>
</gene>
<evidence type="ECO:0000313" key="4">
    <source>
        <dbReference type="Proteomes" id="UP000488299"/>
    </source>
</evidence>
<dbReference type="AlphaFoldDB" id="A0A7J5TS91"/>
<dbReference type="Gene3D" id="3.60.10.10">
    <property type="entry name" value="Endonuclease/exonuclease/phosphatase"/>
    <property type="match status" value="1"/>
</dbReference>
<sequence>MPFAFSVRQLIRLFFRSLLWSLNVVLALYTLFLYWLLDDVPVEHWSASMLMITLPIAWALNIACLLIWFFTNAWRCLLSLLVLLAGYWLWPRTVAWNDPVSNLYGKPTLTLLSYNLMNFNAEEFFRNPQARHETRLLTDWVIRNEASVKCFQEFYNSQRHQSLRMIERFDSSGYAYRALLYPDYKRQPDMYIGLAIFSRYPILNQGREAFGPSHNGIVWADIKIGADTVRVINVHLESMGIRVRRVLDQQEMAGVRLQTRGILSSLREGFMARQAQIRTVERYVDESPYPVVVTGDFNETPYSVVYGRMRAKLHNAFEDAGRGFGFSLNRAPSVLRIDNQFYDANALTALRFKTLRHVPYSDHYPILGSYMFERARKSRF</sequence>
<keyword evidence="3" id="KW-0255">Endonuclease</keyword>
<dbReference type="Pfam" id="PF03372">
    <property type="entry name" value="Exo_endo_phos"/>
    <property type="match status" value="1"/>
</dbReference>
<organism evidence="3 4">
    <name type="scientific">Rudanella paleaurantiibacter</name>
    <dbReference type="NCBI Taxonomy" id="2614655"/>
    <lineage>
        <taxon>Bacteria</taxon>
        <taxon>Pseudomonadati</taxon>
        <taxon>Bacteroidota</taxon>
        <taxon>Cytophagia</taxon>
        <taxon>Cytophagales</taxon>
        <taxon>Cytophagaceae</taxon>
        <taxon>Rudanella</taxon>
    </lineage>
</organism>
<proteinExistence type="predicted"/>
<dbReference type="Proteomes" id="UP000488299">
    <property type="component" value="Unassembled WGS sequence"/>
</dbReference>
<evidence type="ECO:0000259" key="2">
    <source>
        <dbReference type="Pfam" id="PF03372"/>
    </source>
</evidence>
<dbReference type="InterPro" id="IPR005135">
    <property type="entry name" value="Endo/exonuclease/phosphatase"/>
</dbReference>
<keyword evidence="4" id="KW-1185">Reference proteome</keyword>
<evidence type="ECO:0000313" key="3">
    <source>
        <dbReference type="EMBL" id="KAB7725996.1"/>
    </source>
</evidence>
<keyword evidence="3" id="KW-0540">Nuclease</keyword>
<name>A0A7J5TS91_9BACT</name>
<keyword evidence="1" id="KW-0472">Membrane</keyword>
<dbReference type="EMBL" id="WELI01000018">
    <property type="protein sequence ID" value="KAB7725996.1"/>
    <property type="molecule type" value="Genomic_DNA"/>
</dbReference>
<feature type="transmembrane region" description="Helical" evidence="1">
    <location>
        <begin position="73"/>
        <end position="90"/>
    </location>
</feature>
<keyword evidence="1" id="KW-0812">Transmembrane</keyword>
<feature type="transmembrane region" description="Helical" evidence="1">
    <location>
        <begin position="18"/>
        <end position="37"/>
    </location>
</feature>
<dbReference type="RefSeq" id="WP_152127005.1">
    <property type="nucleotide sequence ID" value="NZ_WELI01000018.1"/>
</dbReference>
<dbReference type="CDD" id="cd09084">
    <property type="entry name" value="EEP-2"/>
    <property type="match status" value="1"/>
</dbReference>
<evidence type="ECO:0000256" key="1">
    <source>
        <dbReference type="SAM" id="Phobius"/>
    </source>
</evidence>
<feature type="domain" description="Endonuclease/exonuclease/phosphatase" evidence="2">
    <location>
        <begin position="118"/>
        <end position="363"/>
    </location>
</feature>
<keyword evidence="1" id="KW-1133">Transmembrane helix</keyword>
<accession>A0A7J5TS91</accession>
<dbReference type="InterPro" id="IPR036691">
    <property type="entry name" value="Endo/exonu/phosph_ase_sf"/>
</dbReference>
<dbReference type="GO" id="GO:0004519">
    <property type="term" value="F:endonuclease activity"/>
    <property type="evidence" value="ECO:0007669"/>
    <property type="project" value="UniProtKB-KW"/>
</dbReference>
<comment type="caution">
    <text evidence="3">The sequence shown here is derived from an EMBL/GenBank/DDBJ whole genome shotgun (WGS) entry which is preliminary data.</text>
</comment>
<feature type="transmembrane region" description="Helical" evidence="1">
    <location>
        <begin position="49"/>
        <end position="68"/>
    </location>
</feature>